<protein>
    <submittedName>
        <fullName evidence="1">Phage terminase large subunit</fullName>
    </submittedName>
</protein>
<keyword evidence="2" id="KW-1185">Reference proteome</keyword>
<geneLocation type="plasmid" evidence="1 2">
    <name>unnamed1</name>
</geneLocation>
<dbReference type="Proteomes" id="UP001222800">
    <property type="component" value="Plasmid unnamed1"/>
</dbReference>
<dbReference type="InterPro" id="IPR027417">
    <property type="entry name" value="P-loop_NTPase"/>
</dbReference>
<dbReference type="InterPro" id="IPR006517">
    <property type="entry name" value="Phage_terminase_lsu-like_C"/>
</dbReference>
<sequence>MTKEEKKLLIKYLKKHFKRKYPNTWDEELRKYLKDKPLTGCHGIRRKLGYMDLEYFGKAYFPHYFNRKTPRFHRELDDIWKKGVIKVKDGVKRAVAAPRGHAKSTNLTFKDTIHSVVYGYKHYILIISDSSDQADGFLGNIRDEFEDNKLIQEDFGEFKGPVWKNSVLLTKTDIKLEALGAGKKVRGRKHKNWRPDLIVLDDIENDENVRTIEQRKKLANWFYKAVSKAGDDYTDIIYIGTLLHYDSLLAKVLSNPAYKSKKYKAVIQFAKNKDLWDTWENIFIDLSNENRAEEAYSFFIANKDKMLEGTQVLWEDKLDYYDLMVMKVSEGDASFNSEEQNEPINPDDCLFNEEWFDYYNEAAMDFKEDRFTFYGFVDPSLGKSKTSDYSVIITIAKDTETGYMYVIDADIERRHPSNIIEDILEKENWLRITFGRGYTLFGAETNQFQWFLKEELAKTSASKDLYLPIEEVYQTSDKVMRIQTLQPDIKNKYIKLNKRHKLLLEQLKFFPMADHDDGPDALEGCRAIAKGSSDVFFAMASER</sequence>
<dbReference type="RefSeq" id="WP_277734816.1">
    <property type="nucleotide sequence ID" value="NZ_CP120734.1"/>
</dbReference>
<proteinExistence type="predicted"/>
<name>A0ABY8EHI6_9FIRM</name>
<evidence type="ECO:0000313" key="1">
    <source>
        <dbReference type="EMBL" id="WFD12422.1"/>
    </source>
</evidence>
<dbReference type="EMBL" id="CP120734">
    <property type="protein sequence ID" value="WFD12422.1"/>
    <property type="molecule type" value="Genomic_DNA"/>
</dbReference>
<evidence type="ECO:0000313" key="2">
    <source>
        <dbReference type="Proteomes" id="UP001222800"/>
    </source>
</evidence>
<keyword evidence="1" id="KW-0614">Plasmid</keyword>
<dbReference type="Gene3D" id="3.40.50.300">
    <property type="entry name" value="P-loop containing nucleotide triphosphate hydrolases"/>
    <property type="match status" value="1"/>
</dbReference>
<accession>A0ABY8EHI6</accession>
<organism evidence="1 2">
    <name type="scientific">Tepidibacter hydrothermalis</name>
    <dbReference type="NCBI Taxonomy" id="3036126"/>
    <lineage>
        <taxon>Bacteria</taxon>
        <taxon>Bacillati</taxon>
        <taxon>Bacillota</taxon>
        <taxon>Clostridia</taxon>
        <taxon>Peptostreptococcales</taxon>
        <taxon>Peptostreptococcaceae</taxon>
        <taxon>Tepidibacter</taxon>
    </lineage>
</organism>
<reference evidence="1 2" key="1">
    <citation type="submission" date="2023-03" db="EMBL/GenBank/DDBJ databases">
        <title>Complete genome sequence of Tepidibacter sp. SWIR-1, isolated from a deep-sea hydrothermal vent.</title>
        <authorList>
            <person name="Li X."/>
        </authorList>
    </citation>
    <scope>NUCLEOTIDE SEQUENCE [LARGE SCALE GENOMIC DNA]</scope>
    <source>
        <strain evidence="1 2">SWIR-1</strain>
        <plasmid evidence="1 2">unnamed1</plasmid>
    </source>
</reference>
<dbReference type="NCBIfam" id="TIGR01630">
    <property type="entry name" value="psiM2_ORF9"/>
    <property type="match status" value="1"/>
</dbReference>
<gene>
    <name evidence="1" type="primary">terL</name>
    <name evidence="1" type="ORF">P4S50_20015</name>
</gene>